<dbReference type="EMBL" id="JAUUTY010000438">
    <property type="protein sequence ID" value="KAK1601433.1"/>
    <property type="molecule type" value="Genomic_DNA"/>
</dbReference>
<dbReference type="Proteomes" id="UP001231189">
    <property type="component" value="Unassembled WGS sequence"/>
</dbReference>
<evidence type="ECO:0000256" key="1">
    <source>
        <dbReference type="SAM" id="Phobius"/>
    </source>
</evidence>
<feature type="transmembrane region" description="Helical" evidence="1">
    <location>
        <begin position="143"/>
        <end position="165"/>
    </location>
</feature>
<evidence type="ECO:0000313" key="3">
    <source>
        <dbReference type="EMBL" id="KAK1601433.1"/>
    </source>
</evidence>
<gene>
    <name evidence="3" type="ORF">QYE76_037537</name>
</gene>
<feature type="chain" id="PRO_5042104741" evidence="2">
    <location>
        <begin position="21"/>
        <end position="218"/>
    </location>
</feature>
<protein>
    <submittedName>
        <fullName evidence="3">Uncharacterized protein</fullName>
    </submittedName>
</protein>
<keyword evidence="1" id="KW-0472">Membrane</keyword>
<evidence type="ECO:0000256" key="2">
    <source>
        <dbReference type="SAM" id="SignalP"/>
    </source>
</evidence>
<feature type="signal peptide" evidence="2">
    <location>
        <begin position="1"/>
        <end position="20"/>
    </location>
</feature>
<organism evidence="3 4">
    <name type="scientific">Lolium multiflorum</name>
    <name type="common">Italian ryegrass</name>
    <name type="synonym">Lolium perenne subsp. multiflorum</name>
    <dbReference type="NCBI Taxonomy" id="4521"/>
    <lineage>
        <taxon>Eukaryota</taxon>
        <taxon>Viridiplantae</taxon>
        <taxon>Streptophyta</taxon>
        <taxon>Embryophyta</taxon>
        <taxon>Tracheophyta</taxon>
        <taxon>Spermatophyta</taxon>
        <taxon>Magnoliopsida</taxon>
        <taxon>Liliopsida</taxon>
        <taxon>Poales</taxon>
        <taxon>Poaceae</taxon>
        <taxon>BOP clade</taxon>
        <taxon>Pooideae</taxon>
        <taxon>Poodae</taxon>
        <taxon>Poeae</taxon>
        <taxon>Poeae Chloroplast Group 2 (Poeae type)</taxon>
        <taxon>Loliodinae</taxon>
        <taxon>Loliinae</taxon>
        <taxon>Lolium</taxon>
    </lineage>
</organism>
<keyword evidence="2" id="KW-0732">Signal</keyword>
<evidence type="ECO:0000313" key="4">
    <source>
        <dbReference type="Proteomes" id="UP001231189"/>
    </source>
</evidence>
<comment type="caution">
    <text evidence="3">The sequence shown here is derived from an EMBL/GenBank/DDBJ whole genome shotgun (WGS) entry which is preliminary data.</text>
</comment>
<dbReference type="AlphaFoldDB" id="A0AAD8QF05"/>
<sequence>MQWLCAPHLRLLVGPTVVRARSSVPMGEIWWRAARFVSRKWATCRCIIGTDGARETKLPGQPATQGKPYRSPISFIVLALLSPAAASSRSPTLPPLMRLSPAVASRLSSLAATSRAFAVCSSAPLPFLLVTGGKAGRSISREGFHGAAIIVILGTLLQVVVFLAIRLQGVMLCIWFVRSYSNSPCSPMLPLPSSCSRCSCTNAYCRIEGSPPQLTHGT</sequence>
<keyword evidence="4" id="KW-1185">Reference proteome</keyword>
<proteinExistence type="predicted"/>
<reference evidence="3" key="1">
    <citation type="submission" date="2023-07" db="EMBL/GenBank/DDBJ databases">
        <title>A chromosome-level genome assembly of Lolium multiflorum.</title>
        <authorList>
            <person name="Chen Y."/>
            <person name="Copetti D."/>
            <person name="Kolliker R."/>
            <person name="Studer B."/>
        </authorList>
    </citation>
    <scope>NUCLEOTIDE SEQUENCE</scope>
    <source>
        <strain evidence="3">02402/16</strain>
        <tissue evidence="3">Leaf</tissue>
    </source>
</reference>
<keyword evidence="1" id="KW-1133">Transmembrane helix</keyword>
<accession>A0AAD8QF05</accession>
<keyword evidence="1" id="KW-0812">Transmembrane</keyword>
<name>A0AAD8QF05_LOLMU</name>